<dbReference type="InterPro" id="IPR000626">
    <property type="entry name" value="Ubiquitin-like_dom"/>
</dbReference>
<dbReference type="GO" id="GO:0061630">
    <property type="term" value="F:ubiquitin protein ligase activity"/>
    <property type="evidence" value="ECO:0007669"/>
    <property type="project" value="UniProtKB-EC"/>
</dbReference>
<keyword evidence="12" id="KW-0862">Zinc</keyword>
<dbReference type="PROSITE" id="PS50053">
    <property type="entry name" value="UBIQUITIN_2"/>
    <property type="match status" value="1"/>
</dbReference>
<dbReference type="CDD" id="cd16633">
    <property type="entry name" value="mRING-HC-C3HC3D_RBR_HOIL1"/>
    <property type="match status" value="1"/>
</dbReference>
<keyword evidence="10 13" id="KW-0863">Zinc-finger</keyword>
<comment type="caution">
    <text evidence="19">The sequence shown here is derived from an EMBL/GenBank/DDBJ whole genome shotgun (WGS) entry which is preliminary data.</text>
</comment>
<dbReference type="GO" id="GO:0005634">
    <property type="term" value="C:nucleus"/>
    <property type="evidence" value="ECO:0007669"/>
    <property type="project" value="UniProtKB-ARBA"/>
</dbReference>
<feature type="compositionally biased region" description="Low complexity" evidence="14">
    <location>
        <begin position="561"/>
        <end position="574"/>
    </location>
</feature>
<dbReference type="InterPro" id="IPR018957">
    <property type="entry name" value="Znf_C3HC4_RING-type"/>
</dbReference>
<evidence type="ECO:0000256" key="1">
    <source>
        <dbReference type="ARBA" id="ARBA00001798"/>
    </source>
</evidence>
<feature type="region of interest" description="Disordered" evidence="14">
    <location>
        <begin position="941"/>
        <end position="964"/>
    </location>
</feature>
<evidence type="ECO:0000259" key="17">
    <source>
        <dbReference type="PROSITE" id="PS50199"/>
    </source>
</evidence>
<dbReference type="InterPro" id="IPR036443">
    <property type="entry name" value="Znf_RanBP2_sf"/>
</dbReference>
<dbReference type="Gene3D" id="2.30.30.380">
    <property type="entry name" value="Zn-finger domain of Sec23/24"/>
    <property type="match status" value="1"/>
</dbReference>
<dbReference type="GO" id="GO:0043161">
    <property type="term" value="P:proteasome-mediated ubiquitin-dependent protein catabolic process"/>
    <property type="evidence" value="ECO:0007669"/>
    <property type="project" value="TreeGrafter"/>
</dbReference>
<comment type="catalytic activity">
    <reaction evidence="1">
        <text>[E2 ubiquitin-conjugating enzyme]-S-ubiquitinyl-L-cysteine + [acceptor protein]-L-lysine = [E2 ubiquitin-conjugating enzyme]-L-cysteine + [acceptor protein]-N(6)-ubiquitinyl-L-lysine.</text>
        <dbReference type="EC" id="2.3.2.31"/>
    </reaction>
</comment>
<dbReference type="InterPro" id="IPR047558">
    <property type="entry name" value="BRcat_RBR_HOIL1"/>
</dbReference>
<dbReference type="Gene3D" id="3.10.20.90">
    <property type="entry name" value="Phosphatidylinositol 3-kinase Catalytic Subunit, Chain A, domain 1"/>
    <property type="match status" value="1"/>
</dbReference>
<dbReference type="InterPro" id="IPR001841">
    <property type="entry name" value="Znf_RING"/>
</dbReference>
<dbReference type="FunFam" id="3.30.40.10:FF:000137">
    <property type="entry name" value="RanBP-type and C3HC4-type zinc finger-containing protein 1"/>
    <property type="match status" value="1"/>
</dbReference>
<evidence type="ECO:0000256" key="14">
    <source>
        <dbReference type="SAM" id="MobiDB-lite"/>
    </source>
</evidence>
<dbReference type="InterPro" id="IPR044066">
    <property type="entry name" value="TRIAD_supradom"/>
</dbReference>
<evidence type="ECO:0000256" key="6">
    <source>
        <dbReference type="ARBA" id="ARBA00022553"/>
    </source>
</evidence>
<dbReference type="PROSITE" id="PS50089">
    <property type="entry name" value="ZF_RING_2"/>
    <property type="match status" value="1"/>
</dbReference>
<dbReference type="EMBL" id="JARPUR010000003">
    <property type="protein sequence ID" value="KAK4879568.1"/>
    <property type="molecule type" value="Genomic_DNA"/>
</dbReference>
<evidence type="ECO:0000256" key="7">
    <source>
        <dbReference type="ARBA" id="ARBA00022679"/>
    </source>
</evidence>
<keyword evidence="11" id="KW-0833">Ubl conjugation pathway</keyword>
<comment type="similarity">
    <text evidence="3">Belongs to the RBR family.</text>
</comment>
<dbReference type="Pfam" id="PF00097">
    <property type="entry name" value="zf-C3HC4"/>
    <property type="match status" value="1"/>
</dbReference>
<evidence type="ECO:0000259" key="16">
    <source>
        <dbReference type="PROSITE" id="PS50089"/>
    </source>
</evidence>
<evidence type="ECO:0000256" key="8">
    <source>
        <dbReference type="ARBA" id="ARBA00022723"/>
    </source>
</evidence>
<gene>
    <name evidence="19" type="ORF">RN001_007714</name>
</gene>
<evidence type="ECO:0000256" key="9">
    <source>
        <dbReference type="ARBA" id="ARBA00022737"/>
    </source>
</evidence>
<dbReference type="PROSITE" id="PS01358">
    <property type="entry name" value="ZF_RANBP2_1"/>
    <property type="match status" value="2"/>
</dbReference>
<feature type="region of interest" description="Disordered" evidence="14">
    <location>
        <begin position="1"/>
        <end position="25"/>
    </location>
</feature>
<dbReference type="PANTHER" id="PTHR22770">
    <property type="entry name" value="UBIQUITIN CONJUGATING ENZYME 7 INTERACTING PROTEIN-RELATED"/>
    <property type="match status" value="1"/>
</dbReference>
<dbReference type="CDD" id="cd20358">
    <property type="entry name" value="Rcat_RBR_HOIL1"/>
    <property type="match status" value="1"/>
</dbReference>
<keyword evidence="6" id="KW-0597">Phosphoprotein</keyword>
<feature type="region of interest" description="Disordered" evidence="14">
    <location>
        <begin position="551"/>
        <end position="574"/>
    </location>
</feature>
<evidence type="ECO:0000313" key="20">
    <source>
        <dbReference type="Proteomes" id="UP001353858"/>
    </source>
</evidence>
<dbReference type="PROSITE" id="PS50199">
    <property type="entry name" value="ZF_RANBP2_2"/>
    <property type="match status" value="1"/>
</dbReference>
<dbReference type="InterPro" id="IPR001876">
    <property type="entry name" value="Znf_RanBP2"/>
</dbReference>
<dbReference type="EC" id="2.3.2.31" evidence="4"/>
<comment type="pathway">
    <text evidence="2">Protein modification; protein ubiquitination.</text>
</comment>
<dbReference type="PROSITE" id="PS51873">
    <property type="entry name" value="TRIAD"/>
    <property type="match status" value="1"/>
</dbReference>
<dbReference type="InterPro" id="IPR047557">
    <property type="entry name" value="Rcat_RBR_HOIL1"/>
</dbReference>
<dbReference type="Proteomes" id="UP001353858">
    <property type="component" value="Unassembled WGS sequence"/>
</dbReference>
<evidence type="ECO:0000256" key="2">
    <source>
        <dbReference type="ARBA" id="ARBA00004906"/>
    </source>
</evidence>
<organism evidence="19 20">
    <name type="scientific">Aquatica leii</name>
    <dbReference type="NCBI Taxonomy" id="1421715"/>
    <lineage>
        <taxon>Eukaryota</taxon>
        <taxon>Metazoa</taxon>
        <taxon>Ecdysozoa</taxon>
        <taxon>Arthropoda</taxon>
        <taxon>Hexapoda</taxon>
        <taxon>Insecta</taxon>
        <taxon>Pterygota</taxon>
        <taxon>Neoptera</taxon>
        <taxon>Endopterygota</taxon>
        <taxon>Coleoptera</taxon>
        <taxon>Polyphaga</taxon>
        <taxon>Elateriformia</taxon>
        <taxon>Elateroidea</taxon>
        <taxon>Lampyridae</taxon>
        <taxon>Luciolinae</taxon>
        <taxon>Aquatica</taxon>
    </lineage>
</organism>
<sequence>MSIKHQEPSIAGIGQSPGCDPKASKRSSGLFSFFKWFRPSVSRESVTQEISSSSSCDSLNSISSTGTIASFSFVPASDYKTDVTQKNIVPGPETDTYRARLKQRDKRREHDKNLTLRKKYNLFFHRDTLLKPPPTNLQETDNSKSLPLMTRKTVDDEEKIHRRTNSESSKIKKAGAYCHVKGKRKAPPPPVTKNINEGTSTMSLRRKKRLAPQPPAAVTSEKVLTSLNNIGKYDTIEYADADVIFNDSLKLDHGILKSTKTLESDQEVATNLLSKSPRASYMEPPVSPRPWYKRNLSKDSNVLLKKEEKYEPVERLPDVQYSRHSSAAELYVDDSKGKKKEDKRKSGIAFLTNISELDREASEIIKKEHQNDKDCDMPQFMRLKQEQAKNNTDSWASPKRKSARDLIAKFNAITNVTKVTVNSTFFGARESGVFQKDNFKREYFGKLNENQPKQIKNDFVECQKQKTVAEADKQSNDANVKNPLTKSESAVIKYKDTKLDKKSWYCPKCSLENDYWRIICYVCSTIKPYFDDLTTPPAKINSHTLEKNKTENSEIKLFPPSTNSNSSKNTTSFNLTNNSGIFERNLERSKTQIGFSALAKYNENKDKQRKFVKSISADDKPQQSTSEDKQGEKERLKKMLIEMKNSLPKRKINFEKQGNRASIIQEKAENVEVEENKNNIDDKENIVEVTVATQETIYENIKVKKSDNPKPIKVTASAQTSDVSEKVSMGAIQKQEVNKKFELMRPKDFANIYNVKTEKPNQHIYSNLMENKDLFLNMPMKFNEIKNSLANNTDTLEINRLLKRLETAIARGELIEASNLARELAQLKVNCSVIRQKSVDANEETKEKVGFMVDMYVEDKISHRGPFPINVTEDQTVAQLKIQVEKEFQIPIVVQRWILGKELASDENATLRDLHVTTTGCSIFLYLVAPTNEHKVEKEKIDQEPEILNPINPPSANKPQPEKQENIQIKQETIELLIGLKKDEIPTANAIDIQKTTQNEPQTSTATAAIAQPENCDDLEDYDTQTLKPQHSKTWECLMCTFINSNSTNICAICCTVRINSGKPKSPRSRSKKKAPQPAIQKEQHYLQLLNLDNKELVTNAEKFECLICLTEIDSNEGVTLRECLHQFCKPCLAHTIEFTEDAVVKCPYRDSDYFCDLSLQDREIKALVTTDVYDQFLAKSVAQAENKIDKSFHCKTPDCKGWCIFEDNVNEFHCPVCRRTNCLTCQAIHIGLNCKEYQEQMNESATDEGTKRTREMLEEMVNKGEAIKCPTCHVILMKKWGCDWLRCSMCKTEICWVTRGPRWGPAGKGDTSGGCQCGVNGIKCHPQCNYCH</sequence>
<evidence type="ECO:0000259" key="18">
    <source>
        <dbReference type="PROSITE" id="PS51873"/>
    </source>
</evidence>
<accession>A0AAN7SNZ8</accession>
<feature type="domain" description="Ubiquitin-like" evidence="15">
    <location>
        <begin position="853"/>
        <end position="916"/>
    </location>
</feature>
<feature type="domain" description="RanBP2-type" evidence="17">
    <location>
        <begin position="500"/>
        <end position="529"/>
    </location>
</feature>
<evidence type="ECO:0000256" key="10">
    <source>
        <dbReference type="ARBA" id="ARBA00022771"/>
    </source>
</evidence>
<dbReference type="PROSITE" id="PS00518">
    <property type="entry name" value="ZF_RING_1"/>
    <property type="match status" value="1"/>
</dbReference>
<evidence type="ECO:0000256" key="3">
    <source>
        <dbReference type="ARBA" id="ARBA00008278"/>
    </source>
</evidence>
<dbReference type="Gene3D" id="3.30.40.10">
    <property type="entry name" value="Zinc/RING finger domain, C3HC4 (zinc finger)"/>
    <property type="match status" value="1"/>
</dbReference>
<dbReference type="GO" id="GO:0097039">
    <property type="term" value="P:protein linear polyubiquitination"/>
    <property type="evidence" value="ECO:0007669"/>
    <property type="project" value="TreeGrafter"/>
</dbReference>
<dbReference type="GO" id="GO:0043130">
    <property type="term" value="F:ubiquitin binding"/>
    <property type="evidence" value="ECO:0007669"/>
    <property type="project" value="TreeGrafter"/>
</dbReference>
<feature type="region of interest" description="Disordered" evidence="14">
    <location>
        <begin position="613"/>
        <end position="633"/>
    </location>
</feature>
<dbReference type="SUPFAM" id="SSF90209">
    <property type="entry name" value="Ran binding protein zinc finger-like"/>
    <property type="match status" value="1"/>
</dbReference>
<dbReference type="SUPFAM" id="SSF57850">
    <property type="entry name" value="RING/U-box"/>
    <property type="match status" value="3"/>
</dbReference>
<dbReference type="InterPro" id="IPR013083">
    <property type="entry name" value="Znf_RING/FYVE/PHD"/>
</dbReference>
<feature type="compositionally biased region" description="Basic and acidic residues" evidence="14">
    <location>
        <begin position="616"/>
        <end position="633"/>
    </location>
</feature>
<name>A0AAN7SNZ8_9COLE</name>
<reference evidence="20" key="1">
    <citation type="submission" date="2023-01" db="EMBL/GenBank/DDBJ databases">
        <title>Key to firefly adult light organ development and bioluminescence: homeobox transcription factors regulate luciferase expression and transportation to peroxisome.</title>
        <authorList>
            <person name="Fu X."/>
        </authorList>
    </citation>
    <scope>NUCLEOTIDE SEQUENCE [LARGE SCALE GENOMIC DNA]</scope>
</reference>
<evidence type="ECO:0000256" key="12">
    <source>
        <dbReference type="ARBA" id="ARBA00022833"/>
    </source>
</evidence>
<dbReference type="PANTHER" id="PTHR22770:SF13">
    <property type="entry name" value="RING-TYPE DOMAIN-CONTAINING PROTEIN"/>
    <property type="match status" value="1"/>
</dbReference>
<feature type="domain" description="RING-type" evidence="18">
    <location>
        <begin position="1102"/>
        <end position="1329"/>
    </location>
</feature>
<evidence type="ECO:0000259" key="15">
    <source>
        <dbReference type="PROSITE" id="PS50053"/>
    </source>
</evidence>
<feature type="domain" description="RING-type" evidence="16">
    <location>
        <begin position="1106"/>
        <end position="1148"/>
    </location>
</feature>
<evidence type="ECO:0000256" key="11">
    <source>
        <dbReference type="ARBA" id="ARBA00022786"/>
    </source>
</evidence>
<dbReference type="InterPro" id="IPR051628">
    <property type="entry name" value="LUBAC_E3_Ligases"/>
</dbReference>
<evidence type="ECO:0000256" key="5">
    <source>
        <dbReference type="ARBA" id="ARBA00017887"/>
    </source>
</evidence>
<dbReference type="CDD" id="cd20345">
    <property type="entry name" value="BRcat_RBR_HOIL1"/>
    <property type="match status" value="1"/>
</dbReference>
<dbReference type="InterPro" id="IPR017907">
    <property type="entry name" value="Znf_RING_CS"/>
</dbReference>
<dbReference type="InterPro" id="IPR029071">
    <property type="entry name" value="Ubiquitin-like_domsf"/>
</dbReference>
<keyword evidence="8" id="KW-0479">Metal-binding</keyword>
<protein>
    <recommendedName>
        <fullName evidence="5">RanBP-type and C3HC4-type zinc finger-containing protein 1</fullName>
        <ecNumber evidence="4">2.3.2.31</ecNumber>
    </recommendedName>
</protein>
<dbReference type="GO" id="GO:0071797">
    <property type="term" value="C:LUBAC complex"/>
    <property type="evidence" value="ECO:0007669"/>
    <property type="project" value="TreeGrafter"/>
</dbReference>
<evidence type="ECO:0000313" key="19">
    <source>
        <dbReference type="EMBL" id="KAK4879568.1"/>
    </source>
</evidence>
<keyword evidence="9" id="KW-0677">Repeat</keyword>
<evidence type="ECO:0000256" key="4">
    <source>
        <dbReference type="ARBA" id="ARBA00012251"/>
    </source>
</evidence>
<dbReference type="InterPro" id="IPR047559">
    <property type="entry name" value="HOIL1_RBR_mRING-HC-C3HC3D"/>
</dbReference>
<dbReference type="SMART" id="SM00547">
    <property type="entry name" value="ZnF_RBZ"/>
    <property type="match status" value="2"/>
</dbReference>
<proteinExistence type="inferred from homology"/>
<dbReference type="Pfam" id="PF00240">
    <property type="entry name" value="ubiquitin"/>
    <property type="match status" value="1"/>
</dbReference>
<keyword evidence="20" id="KW-1185">Reference proteome</keyword>
<dbReference type="GO" id="GO:0008270">
    <property type="term" value="F:zinc ion binding"/>
    <property type="evidence" value="ECO:0007669"/>
    <property type="project" value="UniProtKB-KW"/>
</dbReference>
<dbReference type="SUPFAM" id="SSF54236">
    <property type="entry name" value="Ubiquitin-like"/>
    <property type="match status" value="1"/>
</dbReference>
<dbReference type="GO" id="GO:0009893">
    <property type="term" value="P:positive regulation of metabolic process"/>
    <property type="evidence" value="ECO:0007669"/>
    <property type="project" value="UniProtKB-ARBA"/>
</dbReference>
<evidence type="ECO:0000256" key="13">
    <source>
        <dbReference type="PROSITE-ProRule" id="PRU00322"/>
    </source>
</evidence>
<keyword evidence="7" id="KW-0808">Transferase</keyword>